<dbReference type="OrthoDB" id="9804072at2"/>
<evidence type="ECO:0000256" key="1">
    <source>
        <dbReference type="ARBA" id="ARBA00022898"/>
    </source>
</evidence>
<dbReference type="RefSeq" id="WP_058470578.1">
    <property type="nucleotide sequence ID" value="NZ_CAAAIC010000002.1"/>
</dbReference>
<proteinExistence type="inferred from homology"/>
<reference evidence="6 7" key="1">
    <citation type="submission" date="2015-11" db="EMBL/GenBank/DDBJ databases">
        <title>Genomic analysis of 38 Legionella species identifies large and diverse effector repertoires.</title>
        <authorList>
            <person name="Burstein D."/>
            <person name="Amaro F."/>
            <person name="Zusman T."/>
            <person name="Lifshitz Z."/>
            <person name="Cohen O."/>
            <person name="Gilbert J.A."/>
            <person name="Pupko T."/>
            <person name="Shuman H.A."/>
            <person name="Segal G."/>
        </authorList>
    </citation>
    <scope>NUCLEOTIDE SEQUENCE [LARGE SCALE GENOMIC DNA]</scope>
    <source>
        <strain evidence="6 7">BL-540</strain>
    </source>
</reference>
<comment type="caution">
    <text evidence="6">The sequence shown here is derived from an EMBL/GenBank/DDBJ whole genome shotgun (WGS) entry which is preliminary data.</text>
</comment>
<dbReference type="STRING" id="456.Ljor_1053"/>
<dbReference type="GO" id="GO:0030170">
    <property type="term" value="F:pyridoxal phosphate binding"/>
    <property type="evidence" value="ECO:0007669"/>
    <property type="project" value="UniProtKB-UniRule"/>
</dbReference>
<dbReference type="Gene3D" id="3.20.20.10">
    <property type="entry name" value="Alanine racemase"/>
    <property type="match status" value="1"/>
</dbReference>
<dbReference type="HAMAP" id="MF_02087">
    <property type="entry name" value="PLP_homeostasis"/>
    <property type="match status" value="1"/>
</dbReference>
<evidence type="ECO:0000256" key="3">
    <source>
        <dbReference type="PIRSR" id="PIRSR004848-1"/>
    </source>
</evidence>
<feature type="modified residue" description="N6-(pyridoxal phosphate)lysine" evidence="2 3">
    <location>
        <position position="36"/>
    </location>
</feature>
<evidence type="ECO:0000256" key="4">
    <source>
        <dbReference type="RuleBase" id="RU004514"/>
    </source>
</evidence>
<comment type="cofactor">
    <cofactor evidence="3">
        <name>pyridoxal 5'-phosphate</name>
        <dbReference type="ChEBI" id="CHEBI:597326"/>
    </cofactor>
</comment>
<protein>
    <recommendedName>
        <fullName evidence="2">Pyridoxal phosphate homeostasis protein</fullName>
        <shortName evidence="2">PLP homeostasis protein</shortName>
    </recommendedName>
</protein>
<dbReference type="InterPro" id="IPR011078">
    <property type="entry name" value="PyrdxlP_homeostasis"/>
</dbReference>
<name>A0A0W0V9C8_9GAMM</name>
<accession>A0A0W0V9C8</accession>
<dbReference type="InterPro" id="IPR001608">
    <property type="entry name" value="Ala_racemase_N"/>
</dbReference>
<dbReference type="AlphaFoldDB" id="A0A0W0V9C8"/>
<dbReference type="EMBL" id="LNYJ01000011">
    <property type="protein sequence ID" value="KTD16747.1"/>
    <property type="molecule type" value="Genomic_DNA"/>
</dbReference>
<evidence type="ECO:0000259" key="5">
    <source>
        <dbReference type="Pfam" id="PF01168"/>
    </source>
</evidence>
<evidence type="ECO:0000313" key="6">
    <source>
        <dbReference type="EMBL" id="KTD16747.1"/>
    </source>
</evidence>
<comment type="similarity">
    <text evidence="2 4">Belongs to the pyridoxal phosphate-binding protein YggS/PROSC family.</text>
</comment>
<dbReference type="PANTHER" id="PTHR10146:SF14">
    <property type="entry name" value="PYRIDOXAL PHOSPHATE HOMEOSTASIS PROTEIN"/>
    <property type="match status" value="1"/>
</dbReference>
<dbReference type="Pfam" id="PF01168">
    <property type="entry name" value="Ala_racemase_N"/>
    <property type="match status" value="1"/>
</dbReference>
<dbReference type="PATRIC" id="fig|456.5.peg.1120"/>
<evidence type="ECO:0000313" key="7">
    <source>
        <dbReference type="Proteomes" id="UP000055035"/>
    </source>
</evidence>
<dbReference type="Proteomes" id="UP000055035">
    <property type="component" value="Unassembled WGS sequence"/>
</dbReference>
<dbReference type="SUPFAM" id="SSF51419">
    <property type="entry name" value="PLP-binding barrel"/>
    <property type="match status" value="1"/>
</dbReference>
<dbReference type="NCBIfam" id="TIGR00044">
    <property type="entry name" value="YggS family pyridoxal phosphate-dependent enzyme"/>
    <property type="match status" value="1"/>
</dbReference>
<evidence type="ECO:0000256" key="2">
    <source>
        <dbReference type="HAMAP-Rule" id="MF_02087"/>
    </source>
</evidence>
<gene>
    <name evidence="6" type="ORF">Ljor_1053</name>
</gene>
<dbReference type="PANTHER" id="PTHR10146">
    <property type="entry name" value="PROLINE SYNTHETASE CO-TRANSCRIBED BACTERIAL HOMOLOG PROTEIN"/>
    <property type="match status" value="1"/>
</dbReference>
<feature type="domain" description="Alanine racemase N-terminal" evidence="5">
    <location>
        <begin position="31"/>
        <end position="227"/>
    </location>
</feature>
<comment type="function">
    <text evidence="2">Pyridoxal 5'-phosphate (PLP)-binding protein, which is involved in PLP homeostasis.</text>
</comment>
<keyword evidence="1 2" id="KW-0663">Pyridoxal phosphate</keyword>
<dbReference type="PIRSF" id="PIRSF004848">
    <property type="entry name" value="YBL036c_PLPDEIII"/>
    <property type="match status" value="1"/>
</dbReference>
<organism evidence="6 7">
    <name type="scientific">Legionella jordanis</name>
    <dbReference type="NCBI Taxonomy" id="456"/>
    <lineage>
        <taxon>Bacteria</taxon>
        <taxon>Pseudomonadati</taxon>
        <taxon>Pseudomonadota</taxon>
        <taxon>Gammaproteobacteria</taxon>
        <taxon>Legionellales</taxon>
        <taxon>Legionellaceae</taxon>
        <taxon>Legionella</taxon>
    </lineage>
</organism>
<sequence>MTDISDNIQNLRFIINAAAKKYQRDPRNITLLAVSKGQTIMAIEKAYQAGIREFGENRYQEAMQKMETLKSLDIHWHFLGPIQSNKAKGIARHFNWVHSLSRIDIAELLNGHRPQELGPLYVCLQINLDNEANKSGIPYEKASALAQEIRCLPNLRLRGLMAIPKPLAEENQQYDSLLRLKNLFTQLNADLNLEMDTLSMGMSNDFVAAIHAGSTIVRVGRALFGERELNQQGH</sequence>
<keyword evidence="7" id="KW-1185">Reference proteome</keyword>
<dbReference type="InterPro" id="IPR029066">
    <property type="entry name" value="PLP-binding_barrel"/>
</dbReference>